<keyword evidence="7" id="KW-0378">Hydrolase</keyword>
<feature type="domain" description="AAA+ ATPase" evidence="5">
    <location>
        <begin position="296"/>
        <end position="457"/>
    </location>
</feature>
<dbReference type="InterPro" id="IPR001270">
    <property type="entry name" value="ClpA/B"/>
</dbReference>
<evidence type="ECO:0000256" key="4">
    <source>
        <dbReference type="ARBA" id="ARBA00025613"/>
    </source>
</evidence>
<keyword evidence="7" id="KW-0645">Protease</keyword>
<accession>A0A6F9XP46</accession>
<feature type="domain" description="AAA+ ATPase" evidence="5">
    <location>
        <begin position="34"/>
        <end position="168"/>
    </location>
</feature>
<dbReference type="GO" id="GO:0008233">
    <property type="term" value="F:peptidase activity"/>
    <property type="evidence" value="ECO:0007669"/>
    <property type="project" value="UniProtKB-KW"/>
</dbReference>
<keyword evidence="3" id="KW-0143">Chaperone</keyword>
<dbReference type="Proteomes" id="UP000494265">
    <property type="component" value="Unassembled WGS sequence"/>
</dbReference>
<comment type="function">
    <text evidence="4">Part of a stress-induced multi-chaperone system, it is involved in the recovery of the cell from heat-induced damage, in cooperation with DnaK, DnaJ and GrpE. Acts before DnaK, in the processing of protein aggregates. Protein binding stimulates the ATPase activity; ATP hydrolysis unfolds the denatured protein aggregates, which probably helps expose new hydrophobic binding sites on the surface of ClpB-bound aggregates, contributing to the solubilization and refolding of denatured protein aggregates by DnaK.</text>
</comment>
<dbReference type="GO" id="GO:0005524">
    <property type="term" value="F:ATP binding"/>
    <property type="evidence" value="ECO:0007669"/>
    <property type="project" value="UniProtKB-KW"/>
</dbReference>
<dbReference type="CDD" id="cd00009">
    <property type="entry name" value="AAA"/>
    <property type="match status" value="1"/>
</dbReference>
<dbReference type="Gene3D" id="3.40.50.300">
    <property type="entry name" value="P-loop containing nucleotide triphosphate hydrolases"/>
    <property type="match status" value="2"/>
</dbReference>
<feature type="domain" description="Clp ATPase C-terminal" evidence="6">
    <location>
        <begin position="470"/>
        <end position="561"/>
    </location>
</feature>
<dbReference type="PANTHER" id="PTHR11638:SF18">
    <property type="entry name" value="HEAT SHOCK PROTEIN 104"/>
    <property type="match status" value="1"/>
</dbReference>
<proteinExistence type="predicted"/>
<dbReference type="PRINTS" id="PR00300">
    <property type="entry name" value="CLPPROTEASEA"/>
</dbReference>
<dbReference type="Pfam" id="PF10431">
    <property type="entry name" value="ClpB_D2-small"/>
    <property type="match status" value="1"/>
</dbReference>
<evidence type="ECO:0000259" key="5">
    <source>
        <dbReference type="SMART" id="SM00382"/>
    </source>
</evidence>
<keyword evidence="1" id="KW-0547">Nucleotide-binding</keyword>
<dbReference type="GO" id="GO:0034605">
    <property type="term" value="P:cellular response to heat"/>
    <property type="evidence" value="ECO:0007669"/>
    <property type="project" value="TreeGrafter"/>
</dbReference>
<comment type="caution">
    <text evidence="7">The sequence shown here is derived from an EMBL/GenBank/DDBJ whole genome shotgun (WGS) entry which is preliminary data.</text>
</comment>
<name>A0A6F9XP46_9LACO</name>
<evidence type="ECO:0000313" key="7">
    <source>
        <dbReference type="EMBL" id="GET06967.1"/>
    </source>
</evidence>
<sequence>MSKYLKPMLGVGQRKFVNRDNIVNLIQATLNRNEVSNVALLGDAGVGKTTIVMMAAEALADWEFYEVNVSLMSSGEDGSVQMASRLTKLFDEVQLYQKNNNKELVLFLDEFHAIMKISPAALEAIKPVLANSGRRGLRLIVATTYEEYDQYIRGNQALHERLEVIKVPELTSDETIGALGLYLKAYLPNERIDNSLLRRIVNITNKVQPSQSQPRKSVRLLDAVVGYHTTFGVPLSDQLLSKIVKASLGVNIDWQVNSGETEVYLNRRVFDQPVAVKSVVNRLYISSAELNDNTRPRGSFLFTGPTGVGKTELAKALATWVYGAEESMVRFDMSEYSNPDSVDLLRDRVTSALWQNPSCILLYDEIEKACKECSTLLLQVLDDARLTDRHGKEISFKDCFIIITTNVGADVYAELNRKYAENSSDFSINGAEALLKEYYPLIERELRDTENGFPAELLGRLDAISPFSAISFATRRKIADAQLKKLAKQVYDNHGVTLHFDKRVMEYIVREGVKTNDANSGGGRTLRRKIDQDITGKIAKALVNYKHVSDLAVIVEGKMAIESKFTIDVDSSAQIKVGAYTPK</sequence>
<dbReference type="RefSeq" id="WP_172585157.1">
    <property type="nucleotide sequence ID" value="NZ_BLAM01000191.1"/>
</dbReference>
<dbReference type="InterPro" id="IPR003959">
    <property type="entry name" value="ATPase_AAA_core"/>
</dbReference>
<dbReference type="Pfam" id="PF07724">
    <property type="entry name" value="AAA_2"/>
    <property type="match status" value="1"/>
</dbReference>
<reference evidence="7" key="1">
    <citation type="submission" date="2019-10" db="EMBL/GenBank/DDBJ databases">
        <title>Lactobacillus agilis SY212 Whole Genome Sequencing Project.</title>
        <authorList>
            <person name="Suzuki S."/>
            <person name="Endo A."/>
            <person name="Maeno S."/>
            <person name="Shiwa Y."/>
            <person name="Matsutani M."/>
            <person name="Kajikawa A."/>
        </authorList>
    </citation>
    <scope>NUCLEOTIDE SEQUENCE</scope>
    <source>
        <strain evidence="7">SY212</strain>
    </source>
</reference>
<dbReference type="AlphaFoldDB" id="A0A6F9XP46"/>
<evidence type="ECO:0000256" key="3">
    <source>
        <dbReference type="ARBA" id="ARBA00023186"/>
    </source>
</evidence>
<dbReference type="SUPFAM" id="SSF52540">
    <property type="entry name" value="P-loop containing nucleoside triphosphate hydrolases"/>
    <property type="match status" value="2"/>
</dbReference>
<dbReference type="SMART" id="SM01086">
    <property type="entry name" value="ClpB_D2-small"/>
    <property type="match status" value="1"/>
</dbReference>
<evidence type="ECO:0000259" key="6">
    <source>
        <dbReference type="SMART" id="SM01086"/>
    </source>
</evidence>
<keyword evidence="2 7" id="KW-0067">ATP-binding</keyword>
<dbReference type="GO" id="GO:0005737">
    <property type="term" value="C:cytoplasm"/>
    <property type="evidence" value="ECO:0007669"/>
    <property type="project" value="TreeGrafter"/>
</dbReference>
<dbReference type="InterPro" id="IPR027417">
    <property type="entry name" value="P-loop_NTPase"/>
</dbReference>
<dbReference type="GO" id="GO:0016887">
    <property type="term" value="F:ATP hydrolysis activity"/>
    <property type="evidence" value="ECO:0007669"/>
    <property type="project" value="InterPro"/>
</dbReference>
<dbReference type="CDD" id="cd19499">
    <property type="entry name" value="RecA-like_ClpB_Hsp104-like"/>
    <property type="match status" value="1"/>
</dbReference>
<protein>
    <submittedName>
        <fullName evidence="7">ATP-dependent Clp protease ATP-binding protein</fullName>
    </submittedName>
</protein>
<dbReference type="Gene3D" id="1.10.8.60">
    <property type="match status" value="1"/>
</dbReference>
<organism evidence="7">
    <name type="scientific">Ligilactobacillus agilis</name>
    <dbReference type="NCBI Taxonomy" id="1601"/>
    <lineage>
        <taxon>Bacteria</taxon>
        <taxon>Bacillati</taxon>
        <taxon>Bacillota</taxon>
        <taxon>Bacilli</taxon>
        <taxon>Lactobacillales</taxon>
        <taxon>Lactobacillaceae</taxon>
        <taxon>Ligilactobacillus</taxon>
    </lineage>
</organism>
<evidence type="ECO:0000256" key="1">
    <source>
        <dbReference type="ARBA" id="ARBA00022741"/>
    </source>
</evidence>
<dbReference type="EMBL" id="BLAM01000191">
    <property type="protein sequence ID" value="GET06967.1"/>
    <property type="molecule type" value="Genomic_DNA"/>
</dbReference>
<dbReference type="SMART" id="SM00382">
    <property type="entry name" value="AAA"/>
    <property type="match status" value="2"/>
</dbReference>
<dbReference type="InterPro" id="IPR019489">
    <property type="entry name" value="Clp_ATPase_C"/>
</dbReference>
<dbReference type="InterPro" id="IPR003593">
    <property type="entry name" value="AAA+_ATPase"/>
</dbReference>
<dbReference type="PANTHER" id="PTHR11638">
    <property type="entry name" value="ATP-DEPENDENT CLP PROTEASE"/>
    <property type="match status" value="1"/>
</dbReference>
<gene>
    <name evidence="7" type="ORF">SY212_19970</name>
</gene>
<evidence type="ECO:0000256" key="2">
    <source>
        <dbReference type="ARBA" id="ARBA00022840"/>
    </source>
</evidence>
<dbReference type="Pfam" id="PF00004">
    <property type="entry name" value="AAA"/>
    <property type="match status" value="1"/>
</dbReference>
<dbReference type="GO" id="GO:0006508">
    <property type="term" value="P:proteolysis"/>
    <property type="evidence" value="ECO:0007669"/>
    <property type="project" value="UniProtKB-KW"/>
</dbReference>
<dbReference type="InterPro" id="IPR050130">
    <property type="entry name" value="ClpA_ClpB"/>
</dbReference>